<dbReference type="Pfam" id="PF00983">
    <property type="entry name" value="Tymo_coat"/>
    <property type="match status" value="1"/>
</dbReference>
<reference evidence="11" key="2">
    <citation type="submission" date="1997-02" db="EMBL/GenBank/DDBJ databases">
        <authorList>
            <person name="Gibbs A."/>
            <person name="Mackenzie A."/>
            <person name="Abdul-Samad N."/>
        </authorList>
    </citation>
    <scope>NUCLEOTIDE SEQUENCE</scope>
</reference>
<dbReference type="GO" id="GO:0039617">
    <property type="term" value="C:T=3 icosahedral viral capsid"/>
    <property type="evidence" value="ECO:0007669"/>
    <property type="project" value="UniProtKB-KW"/>
</dbReference>
<accession>O09737</accession>
<evidence type="ECO:0000313" key="11">
    <source>
        <dbReference type="EMBL" id="AAC58458.1"/>
    </source>
</evidence>
<evidence type="ECO:0000259" key="10">
    <source>
        <dbReference type="Pfam" id="PF00983"/>
    </source>
</evidence>
<evidence type="ECO:0000256" key="9">
    <source>
        <dbReference type="SAM" id="MobiDB-lite"/>
    </source>
</evidence>
<evidence type="ECO:0000256" key="7">
    <source>
        <dbReference type="ARBA" id="ARBA00032595"/>
    </source>
</evidence>
<evidence type="ECO:0000256" key="4">
    <source>
        <dbReference type="ARBA" id="ARBA00022844"/>
    </source>
</evidence>
<evidence type="ECO:0000256" key="6">
    <source>
        <dbReference type="ARBA" id="ARBA00031336"/>
    </source>
</evidence>
<keyword evidence="5" id="KW-1142">T=3 icosahedral capsid protein</keyword>
<evidence type="ECO:0000256" key="8">
    <source>
        <dbReference type="ARBA" id="ARBA00046323"/>
    </source>
</evidence>
<keyword evidence="3" id="KW-0167">Capsid protein</keyword>
<dbReference type="EMBL" id="U91413">
    <property type="protein sequence ID" value="AAC58458.1"/>
    <property type="molecule type" value="Genomic_RNA"/>
</dbReference>
<dbReference type="InterPro" id="IPR000574">
    <property type="entry name" value="Tymo_coat"/>
</dbReference>
<comment type="similarity">
    <text evidence="8">Belongs to the tymoviruses capsid protein family.</text>
</comment>
<evidence type="ECO:0000256" key="2">
    <source>
        <dbReference type="ARBA" id="ARBA00018091"/>
    </source>
</evidence>
<evidence type="ECO:0000256" key="3">
    <source>
        <dbReference type="ARBA" id="ARBA00022561"/>
    </source>
</evidence>
<dbReference type="InterPro" id="IPR029053">
    <property type="entry name" value="Viral_coat"/>
</dbReference>
<organism evidence="11">
    <name type="scientific">Calopogonium yellow vein tymovirus</name>
    <dbReference type="NCBI Taxonomy" id="57875"/>
    <lineage>
        <taxon>Viruses</taxon>
        <taxon>Riboviria</taxon>
        <taxon>Orthornavirae</taxon>
        <taxon>Kitrinoviricota</taxon>
        <taxon>Alsuviricetes</taxon>
        <taxon>Tymovirales</taxon>
        <taxon>Tymoviridae</taxon>
        <taxon>Tymovirus</taxon>
    </lineage>
</organism>
<reference evidence="11" key="1">
    <citation type="journal article" date="1997" name="Arch. Virol.">
        <title>A tymovirus from Calopogonium mucunoides in Malaysia is not clitoria yellow vein tymovirus.</title>
        <authorList>
            <person name="Gibbs A.J."/>
            <person name="Mackenzie A.M."/>
            <person name="Abdul-Samad N."/>
        </authorList>
    </citation>
    <scope>NUCLEOTIDE SEQUENCE</scope>
</reference>
<dbReference type="GO" id="GO:0005198">
    <property type="term" value="F:structural molecule activity"/>
    <property type="evidence" value="ECO:0007669"/>
    <property type="project" value="InterPro"/>
</dbReference>
<proteinExistence type="inferred from homology"/>
<feature type="domain" description="Tymovirus coat protein" evidence="10">
    <location>
        <begin position="31"/>
        <end position="188"/>
    </location>
</feature>
<sequence length="189" mass="19685">MDSTSTTSIQPAINTKSSDLPLQSGQHPPSVLQPFQITVASLGTKDLSDSISVAALSSIASYTTLYRHAKLTSLTATIHPNALSVSNPTTVSLVWVPYNSSATSAQILDVYGAKRFCIGGAINTLSSIHVPCNLTNVNPIIKDSVTYTDTPKLLLSSTTIASPPTSPTCTVTISGTITLHSPLLQASSS</sequence>
<comment type="subcellular location">
    <subcellularLocation>
        <location evidence="1">Virion</location>
    </subcellularLocation>
</comment>
<evidence type="ECO:0000256" key="1">
    <source>
        <dbReference type="ARBA" id="ARBA00004328"/>
    </source>
</evidence>
<feature type="region of interest" description="Disordered" evidence="9">
    <location>
        <begin position="1"/>
        <end position="28"/>
    </location>
</feature>
<dbReference type="Gene3D" id="2.60.120.20">
    <property type="match status" value="1"/>
</dbReference>
<protein>
    <recommendedName>
        <fullName evidence="2">Capsid protein</fullName>
    </recommendedName>
    <alternativeName>
        <fullName evidence="6">Coat protein</fullName>
    </alternativeName>
    <alternativeName>
        <fullName evidence="7">Virion protein</fullName>
    </alternativeName>
</protein>
<name>O09737_9VIRU</name>
<dbReference type="SUPFAM" id="SSF88633">
    <property type="entry name" value="Positive stranded ssRNA viruses"/>
    <property type="match status" value="1"/>
</dbReference>
<evidence type="ECO:0000256" key="5">
    <source>
        <dbReference type="ARBA" id="ARBA00023060"/>
    </source>
</evidence>
<keyword evidence="4" id="KW-0946">Virion</keyword>